<dbReference type="Proteomes" id="UP000188354">
    <property type="component" value="Chromosome LG09"/>
</dbReference>
<dbReference type="Gramene" id="OIW04648">
    <property type="protein sequence ID" value="OIW04648"/>
    <property type="gene ID" value="TanjilG_07783"/>
</dbReference>
<sequence>MKSLSHDGSLLANLSPVEQSKRLFQGASHSHPINCCKEDDVANSNNNMMDEAFSRDGFDKFNQCMNEVNVAHRQEDVVYEDCGDTTMVGP</sequence>
<evidence type="ECO:0000313" key="1">
    <source>
        <dbReference type="EMBL" id="OIW04648.1"/>
    </source>
</evidence>
<accession>A0A1J7GVP9</accession>
<evidence type="ECO:0000313" key="2">
    <source>
        <dbReference type="Proteomes" id="UP000188354"/>
    </source>
</evidence>
<dbReference type="EMBL" id="CM007369">
    <property type="protein sequence ID" value="OIW04648.1"/>
    <property type="molecule type" value="Genomic_DNA"/>
</dbReference>
<gene>
    <name evidence="1" type="ORF">TanjilG_07783</name>
</gene>
<name>A0A1J7GVP9_LUPAN</name>
<protein>
    <submittedName>
        <fullName evidence="1">Uncharacterized protein</fullName>
    </submittedName>
</protein>
<dbReference type="AlphaFoldDB" id="A0A1J7GVP9"/>
<reference evidence="1 2" key="1">
    <citation type="journal article" date="2017" name="Plant Biotechnol. J.">
        <title>A comprehensive draft genome sequence for lupin (Lupinus angustifolius), an emerging health food: insights into plant-microbe interactions and legume evolution.</title>
        <authorList>
            <person name="Hane J.K."/>
            <person name="Ming Y."/>
            <person name="Kamphuis L.G."/>
            <person name="Nelson M.N."/>
            <person name="Garg G."/>
            <person name="Atkins C.A."/>
            <person name="Bayer P.E."/>
            <person name="Bravo A."/>
            <person name="Bringans S."/>
            <person name="Cannon S."/>
            <person name="Edwards D."/>
            <person name="Foley R."/>
            <person name="Gao L.L."/>
            <person name="Harrison M.J."/>
            <person name="Huang W."/>
            <person name="Hurgobin B."/>
            <person name="Li S."/>
            <person name="Liu C.W."/>
            <person name="McGrath A."/>
            <person name="Morahan G."/>
            <person name="Murray J."/>
            <person name="Weller J."/>
            <person name="Jian J."/>
            <person name="Singh K.B."/>
        </authorList>
    </citation>
    <scope>NUCLEOTIDE SEQUENCE [LARGE SCALE GENOMIC DNA]</scope>
    <source>
        <strain evidence="2">cv. Tanjil</strain>
        <tissue evidence="1">Whole plant</tissue>
    </source>
</reference>
<proteinExistence type="predicted"/>
<organism evidence="1 2">
    <name type="scientific">Lupinus angustifolius</name>
    <name type="common">Narrow-leaved blue lupine</name>
    <dbReference type="NCBI Taxonomy" id="3871"/>
    <lineage>
        <taxon>Eukaryota</taxon>
        <taxon>Viridiplantae</taxon>
        <taxon>Streptophyta</taxon>
        <taxon>Embryophyta</taxon>
        <taxon>Tracheophyta</taxon>
        <taxon>Spermatophyta</taxon>
        <taxon>Magnoliopsida</taxon>
        <taxon>eudicotyledons</taxon>
        <taxon>Gunneridae</taxon>
        <taxon>Pentapetalae</taxon>
        <taxon>rosids</taxon>
        <taxon>fabids</taxon>
        <taxon>Fabales</taxon>
        <taxon>Fabaceae</taxon>
        <taxon>Papilionoideae</taxon>
        <taxon>50 kb inversion clade</taxon>
        <taxon>genistoids sensu lato</taxon>
        <taxon>core genistoids</taxon>
        <taxon>Genisteae</taxon>
        <taxon>Lupinus</taxon>
    </lineage>
</organism>
<keyword evidence="2" id="KW-1185">Reference proteome</keyword>